<keyword evidence="1" id="KW-0812">Transmembrane</keyword>
<name>A0A2A2A7A3_9BURK</name>
<keyword evidence="1" id="KW-0472">Membrane</keyword>
<dbReference type="Proteomes" id="UP000217780">
    <property type="component" value="Unassembled WGS sequence"/>
</dbReference>
<feature type="transmembrane region" description="Helical" evidence="1">
    <location>
        <begin position="41"/>
        <end position="60"/>
    </location>
</feature>
<dbReference type="InterPro" id="IPR019201">
    <property type="entry name" value="DUF2065"/>
</dbReference>
<organism evidence="2 7">
    <name type="scientific">Vandammella animalimorsus</name>
    <dbReference type="NCBI Taxonomy" id="2029117"/>
    <lineage>
        <taxon>Bacteria</taxon>
        <taxon>Pseudomonadati</taxon>
        <taxon>Pseudomonadota</taxon>
        <taxon>Betaproteobacteria</taxon>
        <taxon>Burkholderiales</taxon>
        <taxon>Comamonadaceae</taxon>
        <taxon>Vandammella</taxon>
    </lineage>
</organism>
<dbReference type="EMBL" id="NSJE01000006">
    <property type="protein sequence ID" value="PAT43291.1"/>
    <property type="molecule type" value="Genomic_DNA"/>
</dbReference>
<dbReference type="PANTHER" id="PTHR38602:SF1">
    <property type="entry name" value="INNER MEMBRANE PROTEIN"/>
    <property type="match status" value="1"/>
</dbReference>
<dbReference type="GeneID" id="93875192"/>
<accession>A0A2A2A7A3</accession>
<dbReference type="EMBL" id="NTBI01000015">
    <property type="protein sequence ID" value="PAX15650.1"/>
    <property type="molecule type" value="Genomic_DNA"/>
</dbReference>
<reference evidence="6 7" key="1">
    <citation type="submission" date="2017-08" db="EMBL/GenBank/DDBJ databases">
        <title>WGS of Clinical strains of the CDC Group NO-1 linked to zoonotic infections in humans.</title>
        <authorList>
            <person name="Bernier A.-M."/>
            <person name="Bernard K."/>
        </authorList>
    </citation>
    <scope>NUCLEOTIDE SEQUENCE [LARGE SCALE GENOMIC DNA]</scope>
    <source>
        <strain evidence="3 8">NML00-0135</strain>
        <strain evidence="2 7">NML03-0146</strain>
        <strain evidence="4 9">NML120219</strain>
        <strain evidence="5 6">NML91-0035</strain>
    </source>
</reference>
<evidence type="ECO:0000313" key="2">
    <source>
        <dbReference type="EMBL" id="PAT33661.1"/>
    </source>
</evidence>
<evidence type="ECO:0000313" key="6">
    <source>
        <dbReference type="Proteomes" id="UP000217780"/>
    </source>
</evidence>
<dbReference type="EMBL" id="NSJB01000015">
    <property type="protein sequence ID" value="PAT34530.1"/>
    <property type="molecule type" value="Genomic_DNA"/>
</dbReference>
<dbReference type="Proteomes" id="UP000218054">
    <property type="component" value="Unassembled WGS sequence"/>
</dbReference>
<gene>
    <name evidence="2" type="ORF">CK620_12375</name>
    <name evidence="4" type="ORF">CK621_05140</name>
    <name evidence="3" type="ORF">CK625_12960</name>
    <name evidence="5" type="ORF">CLI92_13130</name>
</gene>
<dbReference type="AlphaFoldDB" id="A0A2A2A7A3"/>
<proteinExistence type="predicted"/>
<accession>A0A2A2A7M4</accession>
<dbReference type="RefSeq" id="WP_095540742.1">
    <property type="nucleotide sequence ID" value="NZ_CP156659.1"/>
</dbReference>
<accession>A0A2A2T2J1</accession>
<protein>
    <submittedName>
        <fullName evidence="2">DUF2065 domain-containing protein</fullName>
    </submittedName>
</protein>
<feature type="transmembrane region" description="Helical" evidence="1">
    <location>
        <begin position="6"/>
        <end position="29"/>
    </location>
</feature>
<evidence type="ECO:0000313" key="9">
    <source>
        <dbReference type="Proteomes" id="UP000218439"/>
    </source>
</evidence>
<evidence type="ECO:0000313" key="7">
    <source>
        <dbReference type="Proteomes" id="UP000217999"/>
    </source>
</evidence>
<sequence length="61" mass="6767">MHAETLLLALGLVFIIEGLLPFLAPGAWQRWMQQIAQQSQASVRGLGLISILLGLALLWLW</sequence>
<dbReference type="Proteomes" id="UP000218439">
    <property type="component" value="Unassembled WGS sequence"/>
</dbReference>
<evidence type="ECO:0000313" key="5">
    <source>
        <dbReference type="EMBL" id="PAX15650.1"/>
    </source>
</evidence>
<keyword evidence="1" id="KW-1133">Transmembrane helix</keyword>
<evidence type="ECO:0000313" key="3">
    <source>
        <dbReference type="EMBL" id="PAT34530.1"/>
    </source>
</evidence>
<dbReference type="PANTHER" id="PTHR38602">
    <property type="entry name" value="INNER MEMBRANE PROTEIN-RELATED"/>
    <property type="match status" value="1"/>
</dbReference>
<accession>A0A2A2AZY1</accession>
<evidence type="ECO:0000313" key="4">
    <source>
        <dbReference type="EMBL" id="PAT43291.1"/>
    </source>
</evidence>
<dbReference type="Pfam" id="PF09838">
    <property type="entry name" value="DUF2065"/>
    <property type="match status" value="1"/>
</dbReference>
<evidence type="ECO:0000313" key="8">
    <source>
        <dbReference type="Proteomes" id="UP000218054"/>
    </source>
</evidence>
<dbReference type="Proteomes" id="UP000217999">
    <property type="component" value="Unassembled WGS sequence"/>
</dbReference>
<comment type="caution">
    <text evidence="2">The sequence shown here is derived from an EMBL/GenBank/DDBJ whole genome shotgun (WGS) entry which is preliminary data.</text>
</comment>
<keyword evidence="8" id="KW-1185">Reference proteome</keyword>
<evidence type="ECO:0000256" key="1">
    <source>
        <dbReference type="SAM" id="Phobius"/>
    </source>
</evidence>
<dbReference type="EMBL" id="NSJF01000007">
    <property type="protein sequence ID" value="PAT33661.1"/>
    <property type="molecule type" value="Genomic_DNA"/>
</dbReference>